<organism evidence="2 3">
    <name type="scientific">Panicum miliaceum</name>
    <name type="common">Proso millet</name>
    <name type="synonym">Broomcorn millet</name>
    <dbReference type="NCBI Taxonomy" id="4540"/>
    <lineage>
        <taxon>Eukaryota</taxon>
        <taxon>Viridiplantae</taxon>
        <taxon>Streptophyta</taxon>
        <taxon>Embryophyta</taxon>
        <taxon>Tracheophyta</taxon>
        <taxon>Spermatophyta</taxon>
        <taxon>Magnoliopsida</taxon>
        <taxon>Liliopsida</taxon>
        <taxon>Poales</taxon>
        <taxon>Poaceae</taxon>
        <taxon>PACMAD clade</taxon>
        <taxon>Panicoideae</taxon>
        <taxon>Panicodae</taxon>
        <taxon>Paniceae</taxon>
        <taxon>Panicinae</taxon>
        <taxon>Panicum</taxon>
        <taxon>Panicum sect. Panicum</taxon>
    </lineage>
</organism>
<reference evidence="3" key="1">
    <citation type="journal article" date="2019" name="Nat. Commun.">
        <title>The genome of broomcorn millet.</title>
        <authorList>
            <person name="Zou C."/>
            <person name="Miki D."/>
            <person name="Li D."/>
            <person name="Tang Q."/>
            <person name="Xiao L."/>
            <person name="Rajput S."/>
            <person name="Deng P."/>
            <person name="Jia W."/>
            <person name="Huang R."/>
            <person name="Zhang M."/>
            <person name="Sun Y."/>
            <person name="Hu J."/>
            <person name="Fu X."/>
            <person name="Schnable P.S."/>
            <person name="Li F."/>
            <person name="Zhang H."/>
            <person name="Feng B."/>
            <person name="Zhu X."/>
            <person name="Liu R."/>
            <person name="Schnable J.C."/>
            <person name="Zhu J.-K."/>
            <person name="Zhang H."/>
        </authorList>
    </citation>
    <scope>NUCLEOTIDE SEQUENCE [LARGE SCALE GENOMIC DNA]</scope>
</reference>
<feature type="region of interest" description="Disordered" evidence="1">
    <location>
        <begin position="1"/>
        <end position="57"/>
    </location>
</feature>
<protein>
    <submittedName>
        <fullName evidence="2">Uncharacterized protein</fullName>
    </submittedName>
</protein>
<evidence type="ECO:0000313" key="2">
    <source>
        <dbReference type="EMBL" id="RLM61033.1"/>
    </source>
</evidence>
<keyword evidence="3" id="KW-1185">Reference proteome</keyword>
<proteinExistence type="predicted"/>
<dbReference type="AlphaFoldDB" id="A0A3L6PMG2"/>
<dbReference type="Proteomes" id="UP000275267">
    <property type="component" value="Unassembled WGS sequence"/>
</dbReference>
<dbReference type="EMBL" id="PQIB02000016">
    <property type="protein sequence ID" value="RLM61033.1"/>
    <property type="molecule type" value="Genomic_DNA"/>
</dbReference>
<evidence type="ECO:0000256" key="1">
    <source>
        <dbReference type="SAM" id="MobiDB-lite"/>
    </source>
</evidence>
<evidence type="ECO:0000313" key="3">
    <source>
        <dbReference type="Proteomes" id="UP000275267"/>
    </source>
</evidence>
<sequence length="57" mass="6355">MPPSLQSFSRKRGLLVSRTKPSLPLHIKPEGQRLAGESPRLQEAGTPRLQLTLKNHT</sequence>
<comment type="caution">
    <text evidence="2">The sequence shown here is derived from an EMBL/GenBank/DDBJ whole genome shotgun (WGS) entry which is preliminary data.</text>
</comment>
<name>A0A3L6PMG2_PANMI</name>
<gene>
    <name evidence="2" type="ORF">C2845_PM14G06510</name>
</gene>
<accession>A0A3L6PMG2</accession>